<gene>
    <name evidence="3" type="ORF">HNQ60_003585</name>
</gene>
<dbReference type="AlphaFoldDB" id="A0A841HRJ0"/>
<evidence type="ECO:0008006" key="5">
    <source>
        <dbReference type="Google" id="ProtNLM"/>
    </source>
</evidence>
<accession>A0A841HRJ0</accession>
<feature type="transmembrane region" description="Helical" evidence="2">
    <location>
        <begin position="176"/>
        <end position="197"/>
    </location>
</feature>
<feature type="compositionally biased region" description="Basic and acidic residues" evidence="1">
    <location>
        <begin position="374"/>
        <end position="384"/>
    </location>
</feature>
<dbReference type="Proteomes" id="UP000588068">
    <property type="component" value="Unassembled WGS sequence"/>
</dbReference>
<dbReference type="PANTHER" id="PTHR38592:SF3">
    <property type="entry name" value="BLL4819 PROTEIN"/>
    <property type="match status" value="1"/>
</dbReference>
<evidence type="ECO:0000256" key="1">
    <source>
        <dbReference type="SAM" id="MobiDB-lite"/>
    </source>
</evidence>
<feature type="transmembrane region" description="Helical" evidence="2">
    <location>
        <begin position="50"/>
        <end position="72"/>
    </location>
</feature>
<dbReference type="InterPro" id="IPR014550">
    <property type="entry name" value="UCP028704_OpgC"/>
</dbReference>
<keyword evidence="2" id="KW-1133">Transmembrane helix</keyword>
<proteinExistence type="predicted"/>
<dbReference type="Pfam" id="PF10129">
    <property type="entry name" value="OpgC_C"/>
    <property type="match status" value="1"/>
</dbReference>
<feature type="transmembrane region" description="Helical" evidence="2">
    <location>
        <begin position="279"/>
        <end position="299"/>
    </location>
</feature>
<dbReference type="PANTHER" id="PTHR38592">
    <property type="entry name" value="BLL4819 PROTEIN"/>
    <property type="match status" value="1"/>
</dbReference>
<feature type="transmembrane region" description="Helical" evidence="2">
    <location>
        <begin position="92"/>
        <end position="109"/>
    </location>
</feature>
<organism evidence="3 4">
    <name type="scientific">Povalibacter uvarum</name>
    <dbReference type="NCBI Taxonomy" id="732238"/>
    <lineage>
        <taxon>Bacteria</taxon>
        <taxon>Pseudomonadati</taxon>
        <taxon>Pseudomonadota</taxon>
        <taxon>Gammaproteobacteria</taxon>
        <taxon>Steroidobacterales</taxon>
        <taxon>Steroidobacteraceae</taxon>
        <taxon>Povalibacter</taxon>
    </lineage>
</organism>
<sequence>MRGEPMRRDLAIDFVRGAGILMIGVDHLTWLAEKFGSPEFVNPFITWIKIGWSSAAEFFVFFSGYLTGIVYLKTMQTHGVGMMWARAAQRSWHIYVLNLLTLCAVLMLLRSPVLFNDQLNAMTGISWLMGPQSGSMLAAFLGMRFEPLYFEILNLYIVLLLIAPAIVLLTRISTILPLMLSFGIWLFVQLNAAYTFAPALDLSENFNPLGWQFMFVLGMLAGIHDIFRKLRAAWSHERLLLVSGGLLLLAFLLKALDYSNWSIPYLGPLAIPGFDKPNLGPLQVIHFLISVVFVMQIIPRSEAAQRSLAMRAVASVGKRSLECFCLSTILVYVAVAIMARDMSFDAISVFIAGVTIVALLCIAAPVVGWIGDKPWRKPKPESARDASGSEDPSVVARTVP</sequence>
<dbReference type="RefSeq" id="WP_221304266.1">
    <property type="nucleotide sequence ID" value="NZ_JACHHZ010000004.1"/>
</dbReference>
<feature type="transmembrane region" description="Helical" evidence="2">
    <location>
        <begin position="239"/>
        <end position="259"/>
    </location>
</feature>
<protein>
    <recommendedName>
        <fullName evidence="5">OpgC protein</fullName>
    </recommendedName>
</protein>
<feature type="transmembrane region" description="Helical" evidence="2">
    <location>
        <begin position="346"/>
        <end position="370"/>
    </location>
</feature>
<feature type="transmembrane region" description="Helical" evidence="2">
    <location>
        <begin position="148"/>
        <end position="169"/>
    </location>
</feature>
<keyword evidence="2" id="KW-0812">Transmembrane</keyword>
<dbReference type="EMBL" id="JACHHZ010000004">
    <property type="protein sequence ID" value="MBB6094698.1"/>
    <property type="molecule type" value="Genomic_DNA"/>
</dbReference>
<reference evidence="3 4" key="1">
    <citation type="submission" date="2020-08" db="EMBL/GenBank/DDBJ databases">
        <title>Genomic Encyclopedia of Type Strains, Phase IV (KMG-IV): sequencing the most valuable type-strain genomes for metagenomic binning, comparative biology and taxonomic classification.</title>
        <authorList>
            <person name="Goeker M."/>
        </authorList>
    </citation>
    <scope>NUCLEOTIDE SEQUENCE [LARGE SCALE GENOMIC DNA]</scope>
    <source>
        <strain evidence="3 4">DSM 26723</strain>
    </source>
</reference>
<keyword evidence="2" id="KW-0472">Membrane</keyword>
<keyword evidence="4" id="KW-1185">Reference proteome</keyword>
<feature type="transmembrane region" description="Helical" evidence="2">
    <location>
        <begin position="320"/>
        <end position="340"/>
    </location>
</feature>
<feature type="transmembrane region" description="Helical" evidence="2">
    <location>
        <begin position="209"/>
        <end position="227"/>
    </location>
</feature>
<dbReference type="PIRSF" id="PIRSF028704">
    <property type="entry name" value="UPC028704"/>
    <property type="match status" value="1"/>
</dbReference>
<comment type="caution">
    <text evidence="3">The sequence shown here is derived from an EMBL/GenBank/DDBJ whole genome shotgun (WGS) entry which is preliminary data.</text>
</comment>
<evidence type="ECO:0000313" key="4">
    <source>
        <dbReference type="Proteomes" id="UP000588068"/>
    </source>
</evidence>
<evidence type="ECO:0000256" key="2">
    <source>
        <dbReference type="SAM" id="Phobius"/>
    </source>
</evidence>
<feature type="transmembrane region" description="Helical" evidence="2">
    <location>
        <begin position="12"/>
        <end position="30"/>
    </location>
</feature>
<name>A0A841HRJ0_9GAMM</name>
<evidence type="ECO:0000313" key="3">
    <source>
        <dbReference type="EMBL" id="MBB6094698.1"/>
    </source>
</evidence>
<feature type="region of interest" description="Disordered" evidence="1">
    <location>
        <begin position="374"/>
        <end position="400"/>
    </location>
</feature>